<evidence type="ECO:0000256" key="1">
    <source>
        <dbReference type="SAM" id="MobiDB-lite"/>
    </source>
</evidence>
<protein>
    <submittedName>
        <fullName evidence="3">SH3 domain-containing protein</fullName>
    </submittedName>
</protein>
<dbReference type="KEGG" id="mpar:F7D14_07900"/>
<proteinExistence type="predicted"/>
<evidence type="ECO:0000259" key="2">
    <source>
        <dbReference type="Pfam" id="PF08239"/>
    </source>
</evidence>
<evidence type="ECO:0000313" key="4">
    <source>
        <dbReference type="Proteomes" id="UP000422569"/>
    </source>
</evidence>
<accession>A0A6B8M3E2</accession>
<dbReference type="InterPro" id="IPR003646">
    <property type="entry name" value="SH3-like_bac-type"/>
</dbReference>
<dbReference type="AlphaFoldDB" id="A0A6B8M3E2"/>
<sequence>MGRASLRWRTCARPSDNRFSRNSYDAPLPYHFPSSDLGRPRGGLFSHEAAIIFTWLTVLRRPWRFGRRIMKRALFIAALLLTAVSAAEARPGCVYTDANLFTSPAYLGGLIGTIPAPAPVEVVQRGRKWSLVSYDGESGYIRSSRLSPNSRARPDPPPAEYEQSIGAETPFWSSAPWTPDWKSRTHWSGQSQIPTSDPAWSACGGAPIGR</sequence>
<organism evidence="3 4">
    <name type="scientific">Methylocystis parvus</name>
    <dbReference type="NCBI Taxonomy" id="134"/>
    <lineage>
        <taxon>Bacteria</taxon>
        <taxon>Pseudomonadati</taxon>
        <taxon>Pseudomonadota</taxon>
        <taxon>Alphaproteobacteria</taxon>
        <taxon>Hyphomicrobiales</taxon>
        <taxon>Methylocystaceae</taxon>
        <taxon>Methylocystis</taxon>
    </lineage>
</organism>
<name>A0A6B8M3E2_9HYPH</name>
<evidence type="ECO:0000313" key="3">
    <source>
        <dbReference type="EMBL" id="QGM97401.1"/>
    </source>
</evidence>
<dbReference type="Pfam" id="PF08239">
    <property type="entry name" value="SH3_3"/>
    <property type="match status" value="1"/>
</dbReference>
<reference evidence="3 4" key="1">
    <citation type="submission" date="2019-09" db="EMBL/GenBank/DDBJ databases">
        <title>Isolation and complete genome sequencing of Methylocystis species.</title>
        <authorList>
            <person name="Rumah B.L."/>
            <person name="Stead C.E."/>
            <person name="Stevens B.C."/>
            <person name="Minton N.P."/>
            <person name="Grosse-Honebrink A."/>
            <person name="Zhang Y."/>
        </authorList>
    </citation>
    <scope>NUCLEOTIDE SEQUENCE [LARGE SCALE GENOMIC DNA]</scope>
    <source>
        <strain evidence="3 4">BRCS2</strain>
    </source>
</reference>
<feature type="compositionally biased region" description="Polar residues" evidence="1">
    <location>
        <begin position="186"/>
        <end position="195"/>
    </location>
</feature>
<dbReference type="Proteomes" id="UP000422569">
    <property type="component" value="Chromosome"/>
</dbReference>
<feature type="region of interest" description="Disordered" evidence="1">
    <location>
        <begin position="143"/>
        <end position="210"/>
    </location>
</feature>
<keyword evidence="4" id="KW-1185">Reference proteome</keyword>
<gene>
    <name evidence="3" type="ORF">F7D14_07900</name>
</gene>
<feature type="domain" description="SH3b" evidence="2">
    <location>
        <begin position="97"/>
        <end position="147"/>
    </location>
</feature>
<dbReference type="EMBL" id="CP044331">
    <property type="protein sequence ID" value="QGM97401.1"/>
    <property type="molecule type" value="Genomic_DNA"/>
</dbReference>